<dbReference type="EMBL" id="BAABBQ010000001">
    <property type="protein sequence ID" value="GAA4021169.1"/>
    <property type="molecule type" value="Genomic_DNA"/>
</dbReference>
<gene>
    <name evidence="1" type="ORF">GCM10022280_22160</name>
</gene>
<keyword evidence="2" id="KW-1185">Reference proteome</keyword>
<evidence type="ECO:0000313" key="1">
    <source>
        <dbReference type="EMBL" id="GAA4021169.1"/>
    </source>
</evidence>
<proteinExistence type="predicted"/>
<organism evidence="1 2">
    <name type="scientific">Sphingomonas swuensis</name>
    <dbReference type="NCBI Taxonomy" id="977800"/>
    <lineage>
        <taxon>Bacteria</taxon>
        <taxon>Pseudomonadati</taxon>
        <taxon>Pseudomonadota</taxon>
        <taxon>Alphaproteobacteria</taxon>
        <taxon>Sphingomonadales</taxon>
        <taxon>Sphingomonadaceae</taxon>
        <taxon>Sphingomonas</taxon>
    </lineage>
</organism>
<sequence length="158" mass="17856">MDWLADAILAFDWSGKADEDKPVMPADRDAYDERRFSEIRISRRPNVIWQRDGNGGKIPPSSLGPPMLVYFDDIADPHTVRQVKPGEFDRYFGKGFDLVSIKVVGTDEDVNLTILNVLPWIATLQGDLERERTFGKPLSEIPPEQLLTASAFILDQKP</sequence>
<evidence type="ECO:0000313" key="2">
    <source>
        <dbReference type="Proteomes" id="UP001500235"/>
    </source>
</evidence>
<accession>A0ABP7T504</accession>
<comment type="caution">
    <text evidence="1">The sequence shown here is derived from an EMBL/GenBank/DDBJ whole genome shotgun (WGS) entry which is preliminary data.</text>
</comment>
<name>A0ABP7T504_9SPHN</name>
<dbReference type="Proteomes" id="UP001500235">
    <property type="component" value="Unassembled WGS sequence"/>
</dbReference>
<protein>
    <submittedName>
        <fullName evidence="1">Uncharacterized protein</fullName>
    </submittedName>
</protein>
<reference evidence="2" key="1">
    <citation type="journal article" date="2019" name="Int. J. Syst. Evol. Microbiol.">
        <title>The Global Catalogue of Microorganisms (GCM) 10K type strain sequencing project: providing services to taxonomists for standard genome sequencing and annotation.</title>
        <authorList>
            <consortium name="The Broad Institute Genomics Platform"/>
            <consortium name="The Broad Institute Genome Sequencing Center for Infectious Disease"/>
            <person name="Wu L."/>
            <person name="Ma J."/>
        </authorList>
    </citation>
    <scope>NUCLEOTIDE SEQUENCE [LARGE SCALE GENOMIC DNA]</scope>
    <source>
        <strain evidence="2">JCM 17563</strain>
    </source>
</reference>